<feature type="transmembrane region" description="Helical" evidence="1">
    <location>
        <begin position="365"/>
        <end position="385"/>
    </location>
</feature>
<keyword evidence="5" id="KW-1185">Reference proteome</keyword>
<feature type="transmembrane region" description="Helical" evidence="1">
    <location>
        <begin position="149"/>
        <end position="167"/>
    </location>
</feature>
<sequence length="423" mass="42875">MTGNSVEIALLLRLAAALAIGLLIGLERGWETRRAEGRTRAAGLRTFALSGLLGGASAALALPLGGFVFAAAFLGYAGALISFSILQAQAEHRFSMTTVIAGLLAFCLGAMAVTGDERVAIAAAVAATLILALREPLHRWLAGLSWEEIRAVLVLCAMTFLLLPFLPNRTIDPWDAINPYEIWLLAILIAIISFGGYVAVRLFGSRLGILATGLAGGLASSTATTVTLSRMARKDPASARLFAAGILVSGMVMMLRVATVAIALAPALAAGLAPPLLCAAFGLALGALVLAGKRHRGVEARLDVGNPLALGTTLRLAGLLALIMLSVGLVLRRVGEAGVLAVAGLSGLADVDAVTISMARLSPGPLGAATATTAILVAVCSNTLSKAAIAVAIGGRGVGIPVAAASLLALAGLAATMAWLYLA</sequence>
<keyword evidence="1" id="KW-0472">Membrane</keyword>
<feature type="transmembrane region" description="Helical" evidence="1">
    <location>
        <begin position="241"/>
        <end position="265"/>
    </location>
</feature>
<evidence type="ECO:0000259" key="3">
    <source>
        <dbReference type="Pfam" id="PF13194"/>
    </source>
</evidence>
<gene>
    <name evidence="4" type="ORF">J2R99_001787</name>
</gene>
<feature type="transmembrane region" description="Helical" evidence="1">
    <location>
        <begin position="272"/>
        <end position="292"/>
    </location>
</feature>
<proteinExistence type="predicted"/>
<name>A0ABU0C5Y7_9BRAD</name>
<accession>A0ABU0C5Y7</accession>
<dbReference type="Pfam" id="PF02308">
    <property type="entry name" value="MgtC"/>
    <property type="match status" value="1"/>
</dbReference>
<dbReference type="PANTHER" id="PTHR39084">
    <property type="entry name" value="MEMBRANE PROTEIN-RELATED"/>
    <property type="match status" value="1"/>
</dbReference>
<keyword evidence="1" id="KW-1133">Transmembrane helix</keyword>
<feature type="transmembrane region" description="Helical" evidence="1">
    <location>
        <begin position="397"/>
        <end position="422"/>
    </location>
</feature>
<dbReference type="InterPro" id="IPR025105">
    <property type="entry name" value="DUF4010"/>
</dbReference>
<evidence type="ECO:0000313" key="5">
    <source>
        <dbReference type="Proteomes" id="UP001230253"/>
    </source>
</evidence>
<dbReference type="InterPro" id="IPR049177">
    <property type="entry name" value="MgtC_SapB_SrpB_YhiD_N"/>
</dbReference>
<feature type="transmembrane region" description="Helical" evidence="1">
    <location>
        <begin position="6"/>
        <end position="30"/>
    </location>
</feature>
<evidence type="ECO:0000259" key="2">
    <source>
        <dbReference type="Pfam" id="PF02308"/>
    </source>
</evidence>
<evidence type="ECO:0000256" key="1">
    <source>
        <dbReference type="SAM" id="Phobius"/>
    </source>
</evidence>
<dbReference type="PANTHER" id="PTHR39084:SF1">
    <property type="entry name" value="DUF4010 DOMAIN-CONTAINING PROTEIN"/>
    <property type="match status" value="1"/>
</dbReference>
<evidence type="ECO:0000313" key="4">
    <source>
        <dbReference type="EMBL" id="MDQ0325938.1"/>
    </source>
</evidence>
<organism evidence="4 5">
    <name type="scientific">Rhodopseudomonas julia</name>
    <dbReference type="NCBI Taxonomy" id="200617"/>
    <lineage>
        <taxon>Bacteria</taxon>
        <taxon>Pseudomonadati</taxon>
        <taxon>Pseudomonadota</taxon>
        <taxon>Alphaproteobacteria</taxon>
        <taxon>Hyphomicrobiales</taxon>
        <taxon>Nitrobacteraceae</taxon>
        <taxon>Rhodopseudomonas</taxon>
    </lineage>
</organism>
<comment type="caution">
    <text evidence="4">The sequence shown here is derived from an EMBL/GenBank/DDBJ whole genome shotgun (WGS) entry which is preliminary data.</text>
</comment>
<feature type="transmembrane region" description="Helical" evidence="1">
    <location>
        <begin position="93"/>
        <end position="113"/>
    </location>
</feature>
<dbReference type="Pfam" id="PF13194">
    <property type="entry name" value="DUF4010"/>
    <property type="match status" value="1"/>
</dbReference>
<feature type="transmembrane region" description="Helical" evidence="1">
    <location>
        <begin position="182"/>
        <end position="200"/>
    </location>
</feature>
<reference evidence="4 5" key="1">
    <citation type="submission" date="2023-07" db="EMBL/GenBank/DDBJ databases">
        <title>Genomic Encyclopedia of Type Strains, Phase IV (KMG-IV): sequencing the most valuable type-strain genomes for metagenomic binning, comparative biology and taxonomic classification.</title>
        <authorList>
            <person name="Goeker M."/>
        </authorList>
    </citation>
    <scope>NUCLEOTIDE SEQUENCE [LARGE SCALE GENOMIC DNA]</scope>
    <source>
        <strain evidence="4 5">DSM 11549</strain>
    </source>
</reference>
<feature type="transmembrane region" description="Helical" evidence="1">
    <location>
        <begin position="119"/>
        <end position="137"/>
    </location>
</feature>
<feature type="transmembrane region" description="Helical" evidence="1">
    <location>
        <begin position="42"/>
        <end position="61"/>
    </location>
</feature>
<dbReference type="EMBL" id="JAUSUK010000001">
    <property type="protein sequence ID" value="MDQ0325938.1"/>
    <property type="molecule type" value="Genomic_DNA"/>
</dbReference>
<feature type="transmembrane region" description="Helical" evidence="1">
    <location>
        <begin position="338"/>
        <end position="359"/>
    </location>
</feature>
<dbReference type="RefSeq" id="WP_307154082.1">
    <property type="nucleotide sequence ID" value="NZ_JAUSUK010000001.1"/>
</dbReference>
<feature type="transmembrane region" description="Helical" evidence="1">
    <location>
        <begin position="207"/>
        <end position="229"/>
    </location>
</feature>
<feature type="domain" description="DUF4010" evidence="3">
    <location>
        <begin position="187"/>
        <end position="394"/>
    </location>
</feature>
<keyword evidence="1" id="KW-0812">Transmembrane</keyword>
<feature type="transmembrane region" description="Helical" evidence="1">
    <location>
        <begin position="312"/>
        <end position="331"/>
    </location>
</feature>
<feature type="domain" description="MgtC/SapB/SrpB/YhiD N-terminal" evidence="2">
    <location>
        <begin position="14"/>
        <end position="139"/>
    </location>
</feature>
<feature type="transmembrane region" description="Helical" evidence="1">
    <location>
        <begin position="67"/>
        <end position="86"/>
    </location>
</feature>
<dbReference type="Proteomes" id="UP001230253">
    <property type="component" value="Unassembled WGS sequence"/>
</dbReference>
<protein>
    <submittedName>
        <fullName evidence="4">Uncharacterized membrane protein (DUF4010 family)</fullName>
    </submittedName>
</protein>